<evidence type="ECO:0000313" key="1">
    <source>
        <dbReference type="EMBL" id="RZC41364.1"/>
    </source>
</evidence>
<organism evidence="1 2">
    <name type="scientific">Asbolus verrucosus</name>
    <name type="common">Desert ironclad beetle</name>
    <dbReference type="NCBI Taxonomy" id="1661398"/>
    <lineage>
        <taxon>Eukaryota</taxon>
        <taxon>Metazoa</taxon>
        <taxon>Ecdysozoa</taxon>
        <taxon>Arthropoda</taxon>
        <taxon>Hexapoda</taxon>
        <taxon>Insecta</taxon>
        <taxon>Pterygota</taxon>
        <taxon>Neoptera</taxon>
        <taxon>Endopterygota</taxon>
        <taxon>Coleoptera</taxon>
        <taxon>Polyphaga</taxon>
        <taxon>Cucujiformia</taxon>
        <taxon>Tenebrionidae</taxon>
        <taxon>Pimeliinae</taxon>
        <taxon>Asbolus</taxon>
    </lineage>
</organism>
<gene>
    <name evidence="1" type="ORF">BDFB_003682</name>
</gene>
<keyword evidence="2" id="KW-1185">Reference proteome</keyword>
<accession>A0A482W8D1</accession>
<proteinExistence type="predicted"/>
<name>A0A482W8D1_ASBVE</name>
<dbReference type="AlphaFoldDB" id="A0A482W8D1"/>
<dbReference type="EMBL" id="QDEB01017853">
    <property type="protein sequence ID" value="RZC41364.1"/>
    <property type="molecule type" value="Genomic_DNA"/>
</dbReference>
<sequence>MESQEIIPPQSVGTAIIPRVPPLATPVNAVASNVPASGGAVYLGSGSIGVVDLGNGAYALGSGSIGYSGNRSRPRPNAMVPVYPPIPASPNLIPAAVPSPAPMPPGTVFQIPNNLDFNHPFFNVPQVPQVDQNGYEYLPPNRVGFGTPTPRPPTVKTRMQFATPTALQLQPQIPQGLPPVNYDFDISLGHPSGGGLSTLG</sequence>
<protein>
    <submittedName>
        <fullName evidence="1">Uncharacterized protein</fullName>
    </submittedName>
</protein>
<dbReference type="OrthoDB" id="6766933at2759"/>
<dbReference type="Proteomes" id="UP000292052">
    <property type="component" value="Unassembled WGS sequence"/>
</dbReference>
<comment type="caution">
    <text evidence="1">The sequence shown here is derived from an EMBL/GenBank/DDBJ whole genome shotgun (WGS) entry which is preliminary data.</text>
</comment>
<evidence type="ECO:0000313" key="2">
    <source>
        <dbReference type="Proteomes" id="UP000292052"/>
    </source>
</evidence>
<reference evidence="1 2" key="1">
    <citation type="submission" date="2017-03" db="EMBL/GenBank/DDBJ databases">
        <title>Genome of the blue death feigning beetle - Asbolus verrucosus.</title>
        <authorList>
            <person name="Rider S.D."/>
        </authorList>
    </citation>
    <scope>NUCLEOTIDE SEQUENCE [LARGE SCALE GENOMIC DNA]</scope>
    <source>
        <strain evidence="1">Butters</strain>
        <tissue evidence="1">Head and leg muscle</tissue>
    </source>
</reference>